<feature type="compositionally biased region" description="Polar residues" evidence="2">
    <location>
        <begin position="67"/>
        <end position="81"/>
    </location>
</feature>
<feature type="compositionally biased region" description="Polar residues" evidence="2">
    <location>
        <begin position="1167"/>
        <end position="1196"/>
    </location>
</feature>
<dbReference type="FunFam" id="3.40.50.11210:FF:000001">
    <property type="entry name" value="Ral GTPase-activating protein subunit alpha-1 isoform 1"/>
    <property type="match status" value="1"/>
</dbReference>
<feature type="domain" description="Rap-GAP" evidence="3">
    <location>
        <begin position="384"/>
        <end position="600"/>
    </location>
</feature>
<feature type="region of interest" description="Disordered" evidence="2">
    <location>
        <begin position="1003"/>
        <end position="1073"/>
    </location>
</feature>
<evidence type="ECO:0000313" key="6">
    <source>
        <dbReference type="Proteomes" id="UP000069272"/>
    </source>
</evidence>
<dbReference type="Proteomes" id="UP000069272">
    <property type="component" value="Chromosome 2R"/>
</dbReference>
<feature type="compositionally biased region" description="Low complexity" evidence="2">
    <location>
        <begin position="21"/>
        <end position="40"/>
    </location>
</feature>
<evidence type="ECO:0000256" key="1">
    <source>
        <dbReference type="ARBA" id="ARBA00022468"/>
    </source>
</evidence>
<dbReference type="EnsemblMetazoa" id="AALB016269-RA">
    <property type="protein sequence ID" value="AALB016269-PA"/>
    <property type="gene ID" value="AALB016269"/>
</dbReference>
<dbReference type="Pfam" id="PF00780">
    <property type="entry name" value="CNH"/>
    <property type="match status" value="1"/>
</dbReference>
<evidence type="ECO:0000313" key="5">
    <source>
        <dbReference type="EnsemblMetazoa" id="AALB016269-PA"/>
    </source>
</evidence>
<dbReference type="GO" id="GO:0051056">
    <property type="term" value="P:regulation of small GTPase mediated signal transduction"/>
    <property type="evidence" value="ECO:0007669"/>
    <property type="project" value="InterPro"/>
</dbReference>
<feature type="region of interest" description="Disordered" evidence="2">
    <location>
        <begin position="1081"/>
        <end position="1100"/>
    </location>
</feature>
<evidence type="ECO:0000256" key="2">
    <source>
        <dbReference type="SAM" id="MobiDB-lite"/>
    </source>
</evidence>
<organism evidence="5 6">
    <name type="scientific">Anopheles albimanus</name>
    <name type="common">New world malaria mosquito</name>
    <dbReference type="NCBI Taxonomy" id="7167"/>
    <lineage>
        <taxon>Eukaryota</taxon>
        <taxon>Metazoa</taxon>
        <taxon>Ecdysozoa</taxon>
        <taxon>Arthropoda</taxon>
        <taxon>Hexapoda</taxon>
        <taxon>Insecta</taxon>
        <taxon>Pterygota</taxon>
        <taxon>Neoptera</taxon>
        <taxon>Endopterygota</taxon>
        <taxon>Diptera</taxon>
        <taxon>Nematocera</taxon>
        <taxon>Culicoidea</taxon>
        <taxon>Culicidae</taxon>
        <taxon>Anophelinae</taxon>
        <taxon>Anopheles</taxon>
    </lineage>
</organism>
<reference evidence="5 6" key="1">
    <citation type="journal article" date="2017" name="G3 (Bethesda)">
        <title>The Physical Genome Mapping of Anopheles albimanus Corrected Scaffold Misassemblies and Identified Interarm Rearrangements in Genus Anopheles.</title>
        <authorList>
            <person name="Artemov G.N."/>
            <person name="Peery A.N."/>
            <person name="Jiang X."/>
            <person name="Tu Z."/>
            <person name="Stegniy V.N."/>
            <person name="Sharakhova M.V."/>
            <person name="Sharakhov I.V."/>
        </authorList>
    </citation>
    <scope>NUCLEOTIDE SEQUENCE [LARGE SCALE GENOMIC DNA]</scope>
    <source>
        <strain evidence="5 6">ALBI9_A</strain>
    </source>
</reference>
<keyword evidence="6" id="KW-1185">Reference proteome</keyword>
<dbReference type="GeneID" id="118468665"/>
<evidence type="ECO:0000259" key="3">
    <source>
        <dbReference type="PROSITE" id="PS50085"/>
    </source>
</evidence>
<dbReference type="KEGG" id="aali:118468665"/>
<feature type="domain" description="CNH" evidence="4">
    <location>
        <begin position="684"/>
        <end position="988"/>
    </location>
</feature>
<dbReference type="GO" id="GO:0005096">
    <property type="term" value="F:GTPase activator activity"/>
    <property type="evidence" value="ECO:0007669"/>
    <property type="project" value="UniProtKB-KW"/>
</dbReference>
<accession>A0A8W7K7R0</accession>
<feature type="region of interest" description="Disordered" evidence="2">
    <location>
        <begin position="1144"/>
        <end position="1218"/>
    </location>
</feature>
<dbReference type="Pfam" id="PF02145">
    <property type="entry name" value="Rap_GAP"/>
    <property type="match status" value="1"/>
</dbReference>
<feature type="compositionally biased region" description="Low complexity" evidence="2">
    <location>
        <begin position="56"/>
        <end position="66"/>
    </location>
</feature>
<evidence type="ECO:0000259" key="4">
    <source>
        <dbReference type="PROSITE" id="PS50219"/>
    </source>
</evidence>
<dbReference type="SMART" id="SM00036">
    <property type="entry name" value="CNH"/>
    <property type="match status" value="1"/>
</dbReference>
<dbReference type="PROSITE" id="PS50085">
    <property type="entry name" value="RAPGAP"/>
    <property type="match status" value="1"/>
</dbReference>
<feature type="compositionally biased region" description="Polar residues" evidence="2">
    <location>
        <begin position="1115"/>
        <end position="1129"/>
    </location>
</feature>
<dbReference type="PROSITE" id="PS50219">
    <property type="entry name" value="CNH"/>
    <property type="match status" value="1"/>
</dbReference>
<proteinExistence type="predicted"/>
<protein>
    <recommendedName>
        <fullName evidence="7">Rap-GAP domain-containing protein</fullName>
    </recommendedName>
</protein>
<feature type="compositionally biased region" description="Basic and acidic residues" evidence="2">
    <location>
        <begin position="1004"/>
        <end position="1027"/>
    </location>
</feature>
<feature type="region of interest" description="Disordered" evidence="2">
    <location>
        <begin position="1267"/>
        <end position="1307"/>
    </location>
</feature>
<sequence>MSRSSPKSSPKDRPSVDVRQNASANGGAGTAALSATSPSAWRRPSGALRAESFDEQQLQQQRLAQQCGTLGSVSATPSPRHQSPKFFRTQSFGDRLLASSPKFVKSKKIFQQSGNGSKAGCSSTALFYAPNSEQPTVMPVGRTKQPEGGFVVRPQPATAVEQCSLPVPPPDQPSWTAAEDPLGAYRAELRQLRQLQKERFRSRSSSISVERWNESVGGQSTSATELISRRGVFSRRHYGSVDQLPQSEIDGLDPNCRRFRLENGESLAEKDEVFGSPSIPILENPEHQTRWYFKYFLGKLHQNYVGIDSEKSPYFLSIVSQDSGSKCMPLYRVMLFRKQGAQKLALPYNPQQKLTVKQILSNFTLMDANKSPKEIFSADIQKDLLLLEEQEGSVNFKFGVVYMKAGQKMDDEMLSNETGSPEFDDFLALLGERIRLKEWERYRGGLDVKGDMTGKYSIYTLYEGHEIMFHVSTLLPFSRDNRQQVERKRHIGNDIVNIIFIDEGSEQETTEFIPNNVKSQFTHVFAVVTKRGTRYRLSVYCDETVPPFGPTLPNPPEFEDPAVFRDFLLVKLINGEKATFQTPTFARKRERTLEMLIKDLYEEYVHDNKMNMLNRRAFSEVLYDAPRTSKLKEDARQVEFVRIGQALKLEAIVRGDAPTSIASAGTVFKRPPWEPQCFYPTFQPRNELVGDSWGQDQLFLASDEGTYLIKEDQTHRTVFDKTLCVRQMNVVEDHGIMLIRGGSALQKDGHRIHVFRLNEFTDDRLVQRSRIDVKERRIEKTRGCHLYAISRAGEAHLRMAVAVGRKLLIYQWRHTAAWTSWCPNSDNDTVEGFLFLKEIHLHDSPTIMTILEGSCPNAGLLICVGYRHHFEIVSELTGHATKLHETDTLKRSQTHLVAALDLYDGQDTEILLCYNHTCHFQKLSEECNNSTEFDFQFNTPPTSVVCAFPYIIAFTPDTMEIRLLVNGNLVHTVTMAELQLITSKKDIFFVTTAPEFIPKGAKLRGLDAEDHEQQMSKPRIEESRVMPEDDSSSASPGLSRLSSDEDGSPSGVPEEPLAEGQAGKEGGSLGCSLTTPQIQRAKSLQNPKPESEMVAAGGKAKEVTLSVDDLKRPMSKSNSYGEAGSSFSIPTTTCSKDLAKHFGAQPLPNTKDLCRHFGEASVPPNSPRNSTIVKGTSPSSPTRKSFIRQPTLNLGKSGQPADGETSPSNGGTGGSKPLRVYRIPLTNLTGTHVQSHHYHYPSNDPAKKPTAIATKMHPSAAIAAAVVTRPSESAQERVRQLQSSNEEDEEGLLPSPCGETGPTGTAHSAVECGAEASEDGSVPRPAMSIFDQIQQDLQELSMKDKLEQEDLRNVSVLTPL</sequence>
<dbReference type="InterPro" id="IPR050989">
    <property type="entry name" value="Rap1_Ran_GAP"/>
</dbReference>
<dbReference type="RefSeq" id="XP_035795600.1">
    <property type="nucleotide sequence ID" value="XM_035939707.1"/>
</dbReference>
<feature type="compositionally biased region" description="Low complexity" evidence="2">
    <location>
        <begin position="1032"/>
        <end position="1041"/>
    </location>
</feature>
<feature type="region of interest" description="Disordered" evidence="2">
    <location>
        <begin position="1105"/>
        <end position="1129"/>
    </location>
</feature>
<dbReference type="PANTHER" id="PTHR15711:SF62">
    <property type="entry name" value="GTPASE-ACTIVATING RAP_RAN-GAP DOMAIN-LIKE PROTEIN 3"/>
    <property type="match status" value="1"/>
</dbReference>
<dbReference type="PANTHER" id="PTHR15711">
    <property type="entry name" value="RAP GTPASE-ACTIVATING PROTEIN"/>
    <property type="match status" value="1"/>
</dbReference>
<dbReference type="SUPFAM" id="SSF111347">
    <property type="entry name" value="Rap/Ran-GAP"/>
    <property type="match status" value="1"/>
</dbReference>
<dbReference type="Gene3D" id="3.40.50.11210">
    <property type="entry name" value="Rap/Ran-GAP"/>
    <property type="match status" value="1"/>
</dbReference>
<feature type="region of interest" description="Disordered" evidence="2">
    <location>
        <begin position="1"/>
        <end position="89"/>
    </location>
</feature>
<evidence type="ECO:0008006" key="7">
    <source>
        <dbReference type="Google" id="ProtNLM"/>
    </source>
</evidence>
<name>A0A8W7K7R0_ANOAL</name>
<dbReference type="RefSeq" id="XP_035795599.1">
    <property type="nucleotide sequence ID" value="XM_035939706.1"/>
</dbReference>
<dbReference type="OrthoDB" id="2499658at2759"/>
<reference evidence="5" key="2">
    <citation type="submission" date="2022-08" db="UniProtKB">
        <authorList>
            <consortium name="EnsemblMetazoa"/>
        </authorList>
    </citation>
    <scope>IDENTIFICATION</scope>
    <source>
        <strain evidence="5">STECLA/ALBI9_A</strain>
    </source>
</reference>
<dbReference type="InterPro" id="IPR035974">
    <property type="entry name" value="Rap/Ran-GAP_sf"/>
</dbReference>
<keyword evidence="1" id="KW-0343">GTPase activation</keyword>
<dbReference type="InterPro" id="IPR001180">
    <property type="entry name" value="CNH_dom"/>
</dbReference>
<dbReference type="InterPro" id="IPR000331">
    <property type="entry name" value="Rap/Ran_GAP_dom"/>
</dbReference>